<keyword evidence="6" id="KW-0809">Transit peptide</keyword>
<dbReference type="SUPFAM" id="SSF81431">
    <property type="entry name" value="Mitochondrial cytochrome c oxidase subunit VIIIb (aka IX)"/>
    <property type="match status" value="1"/>
</dbReference>
<keyword evidence="8" id="KW-0496">Mitochondrion</keyword>
<proteinExistence type="inferred from homology"/>
<evidence type="ECO:0000256" key="9">
    <source>
        <dbReference type="ARBA" id="ARBA00023136"/>
    </source>
</evidence>
<dbReference type="Gene3D" id="4.10.81.10">
    <property type="entry name" value="Cytochrome c oxidase, subunit 8"/>
    <property type="match status" value="1"/>
</dbReference>
<dbReference type="InterPro" id="IPR003205">
    <property type="entry name" value="Cyt_c_oxidase_su8"/>
</dbReference>
<dbReference type="PANTHER" id="PTHR16717">
    <property type="entry name" value="CYTOCHROME C OXIDASE POLYPEPTIDE VIII"/>
    <property type="match status" value="1"/>
</dbReference>
<evidence type="ECO:0000256" key="5">
    <source>
        <dbReference type="ARBA" id="ARBA00022792"/>
    </source>
</evidence>
<comment type="subcellular location">
    <subcellularLocation>
        <location evidence="1">Mitochondrion inner membrane</location>
        <topology evidence="1">Single-pass membrane protein</topology>
    </subcellularLocation>
</comment>
<protein>
    <submittedName>
        <fullName evidence="11">Uncharacterized protein</fullName>
    </submittedName>
</protein>
<evidence type="ECO:0000256" key="2">
    <source>
        <dbReference type="ARBA" id="ARBA00004673"/>
    </source>
</evidence>
<evidence type="ECO:0000313" key="12">
    <source>
        <dbReference type="Proteomes" id="UP001557470"/>
    </source>
</evidence>
<evidence type="ECO:0000256" key="4">
    <source>
        <dbReference type="ARBA" id="ARBA00022692"/>
    </source>
</evidence>
<sequence>MSGILRGTLKFRLPMAPRSHALNQRTKISSKPPKHQVSAAENIFVMAVFGLTILGPSGWILANVKNYQKRD</sequence>
<organism evidence="11 12">
    <name type="scientific">Umbra pygmaea</name>
    <name type="common">Eastern mudminnow</name>
    <dbReference type="NCBI Taxonomy" id="75934"/>
    <lineage>
        <taxon>Eukaryota</taxon>
        <taxon>Metazoa</taxon>
        <taxon>Chordata</taxon>
        <taxon>Craniata</taxon>
        <taxon>Vertebrata</taxon>
        <taxon>Euteleostomi</taxon>
        <taxon>Actinopterygii</taxon>
        <taxon>Neopterygii</taxon>
        <taxon>Teleostei</taxon>
        <taxon>Protacanthopterygii</taxon>
        <taxon>Esociformes</taxon>
        <taxon>Umbridae</taxon>
        <taxon>Umbra</taxon>
    </lineage>
</organism>
<dbReference type="InterPro" id="IPR036548">
    <property type="entry name" value="Cyt_c_oxidase_su8_sf"/>
</dbReference>
<dbReference type="GO" id="GO:0005743">
    <property type="term" value="C:mitochondrial inner membrane"/>
    <property type="evidence" value="ECO:0007669"/>
    <property type="project" value="UniProtKB-SubCell"/>
</dbReference>
<dbReference type="PANTHER" id="PTHR16717:SF5">
    <property type="entry name" value="CYTOCHROME C OXIDASE SUBUNIT 8, ISOFORM A"/>
    <property type="match status" value="1"/>
</dbReference>
<keyword evidence="12" id="KW-1185">Reference proteome</keyword>
<accession>A0ABD0WKH1</accession>
<dbReference type="AlphaFoldDB" id="A0ABD0WKH1"/>
<evidence type="ECO:0000313" key="11">
    <source>
        <dbReference type="EMBL" id="KAL0970413.1"/>
    </source>
</evidence>
<name>A0ABD0WKH1_UMBPY</name>
<keyword evidence="5" id="KW-0999">Mitochondrion inner membrane</keyword>
<keyword evidence="9 10" id="KW-0472">Membrane</keyword>
<reference evidence="11 12" key="1">
    <citation type="submission" date="2024-06" db="EMBL/GenBank/DDBJ databases">
        <authorList>
            <person name="Pan Q."/>
            <person name="Wen M."/>
            <person name="Jouanno E."/>
            <person name="Zahm M."/>
            <person name="Klopp C."/>
            <person name="Cabau C."/>
            <person name="Louis A."/>
            <person name="Berthelot C."/>
            <person name="Parey E."/>
            <person name="Roest Crollius H."/>
            <person name="Montfort J."/>
            <person name="Robinson-Rechavi M."/>
            <person name="Bouchez O."/>
            <person name="Lampietro C."/>
            <person name="Lopez Roques C."/>
            <person name="Donnadieu C."/>
            <person name="Postlethwait J."/>
            <person name="Bobe J."/>
            <person name="Verreycken H."/>
            <person name="Guiguen Y."/>
        </authorList>
    </citation>
    <scope>NUCLEOTIDE SEQUENCE [LARGE SCALE GENOMIC DNA]</scope>
    <source>
        <strain evidence="11">Up_M1</strain>
        <tissue evidence="11">Testis</tissue>
    </source>
</reference>
<comment type="caution">
    <text evidence="11">The sequence shown here is derived from an EMBL/GenBank/DDBJ whole genome shotgun (WGS) entry which is preliminary data.</text>
</comment>
<evidence type="ECO:0000256" key="1">
    <source>
        <dbReference type="ARBA" id="ARBA00004434"/>
    </source>
</evidence>
<dbReference type="Pfam" id="PF02285">
    <property type="entry name" value="COX8"/>
    <property type="match status" value="1"/>
</dbReference>
<evidence type="ECO:0000256" key="7">
    <source>
        <dbReference type="ARBA" id="ARBA00022989"/>
    </source>
</evidence>
<evidence type="ECO:0000256" key="10">
    <source>
        <dbReference type="SAM" id="Phobius"/>
    </source>
</evidence>
<dbReference type="Proteomes" id="UP001557470">
    <property type="component" value="Unassembled WGS sequence"/>
</dbReference>
<keyword evidence="7 10" id="KW-1133">Transmembrane helix</keyword>
<keyword evidence="4 10" id="KW-0812">Transmembrane</keyword>
<feature type="transmembrane region" description="Helical" evidence="10">
    <location>
        <begin position="43"/>
        <end position="62"/>
    </location>
</feature>
<gene>
    <name evidence="11" type="ORF">UPYG_G00241650</name>
</gene>
<evidence type="ECO:0000256" key="3">
    <source>
        <dbReference type="ARBA" id="ARBA00010117"/>
    </source>
</evidence>
<comment type="pathway">
    <text evidence="2">Energy metabolism; oxidative phosphorylation.</text>
</comment>
<evidence type="ECO:0000256" key="8">
    <source>
        <dbReference type="ARBA" id="ARBA00023128"/>
    </source>
</evidence>
<dbReference type="EMBL" id="JAGEUA010000007">
    <property type="protein sequence ID" value="KAL0970413.1"/>
    <property type="molecule type" value="Genomic_DNA"/>
</dbReference>
<comment type="similarity">
    <text evidence="3">Belongs to the cytochrome c oxidase VIII family.</text>
</comment>
<evidence type="ECO:0000256" key="6">
    <source>
        <dbReference type="ARBA" id="ARBA00022946"/>
    </source>
</evidence>